<evidence type="ECO:0000259" key="6">
    <source>
        <dbReference type="Pfam" id="PF01957"/>
    </source>
</evidence>
<dbReference type="PANTHER" id="PTHR33507:SF3">
    <property type="entry name" value="INNER MEMBRANE PROTEIN YBBJ"/>
    <property type="match status" value="1"/>
</dbReference>
<dbReference type="EMBL" id="BMZF01000003">
    <property type="protein sequence ID" value="GHA51779.1"/>
    <property type="molecule type" value="Genomic_DNA"/>
</dbReference>
<evidence type="ECO:0000313" key="8">
    <source>
        <dbReference type="Proteomes" id="UP000634455"/>
    </source>
</evidence>
<proteinExistence type="predicted"/>
<evidence type="ECO:0000256" key="2">
    <source>
        <dbReference type="ARBA" id="ARBA00022692"/>
    </source>
</evidence>
<dbReference type="InterPro" id="IPR002810">
    <property type="entry name" value="NfeD-like_C"/>
</dbReference>
<dbReference type="Pfam" id="PF01957">
    <property type="entry name" value="NfeD"/>
    <property type="match status" value="1"/>
</dbReference>
<name>A0ABQ3D1T5_9RHOB</name>
<reference evidence="8" key="1">
    <citation type="journal article" date="2019" name="Int. J. Syst. Evol. Microbiol.">
        <title>The Global Catalogue of Microorganisms (GCM) 10K type strain sequencing project: providing services to taxonomists for standard genome sequencing and annotation.</title>
        <authorList>
            <consortium name="The Broad Institute Genomics Platform"/>
            <consortium name="The Broad Institute Genome Sequencing Center for Infectious Disease"/>
            <person name="Wu L."/>
            <person name="Ma J."/>
        </authorList>
    </citation>
    <scope>NUCLEOTIDE SEQUENCE [LARGE SCALE GENOMIC DNA]</scope>
    <source>
        <strain evidence="8">KCTC 32465</strain>
    </source>
</reference>
<keyword evidence="4 5" id="KW-0472">Membrane</keyword>
<dbReference type="InterPro" id="IPR052165">
    <property type="entry name" value="Membrane_assoc_protease"/>
</dbReference>
<comment type="caution">
    <text evidence="7">The sequence shown here is derived from an EMBL/GenBank/DDBJ whole genome shotgun (WGS) entry which is preliminary data.</text>
</comment>
<dbReference type="Gene3D" id="2.40.50.140">
    <property type="entry name" value="Nucleic acid-binding proteins"/>
    <property type="match status" value="1"/>
</dbReference>
<organism evidence="7 8">
    <name type="scientific">Paramylibacter ulvae</name>
    <dbReference type="NCBI Taxonomy" id="1651968"/>
    <lineage>
        <taxon>Bacteria</taxon>
        <taxon>Pseudomonadati</taxon>
        <taxon>Pseudomonadota</taxon>
        <taxon>Alphaproteobacteria</taxon>
        <taxon>Rhodobacterales</taxon>
        <taxon>Paracoccaceae</taxon>
        <taxon>Paramylibacter</taxon>
    </lineage>
</organism>
<dbReference type="Proteomes" id="UP000634455">
    <property type="component" value="Unassembled WGS sequence"/>
</dbReference>
<sequence>MEMLSQTFGFLEGMSPWWWVALAFGLAALEMATFSFFLIWPALAALCMAALTAASPSLSAGVQVITFSAISIALTYIGRLLFLKYGDGGGEGDAMLNQRGARFIGRVGKVLEFANGEGVIELEGMRWRAKWPEGHTSKAGKSARVTQANGMVLDVEAVD</sequence>
<evidence type="ECO:0000256" key="1">
    <source>
        <dbReference type="ARBA" id="ARBA00004141"/>
    </source>
</evidence>
<dbReference type="InterPro" id="IPR012340">
    <property type="entry name" value="NA-bd_OB-fold"/>
</dbReference>
<dbReference type="RefSeq" id="WP_189640172.1">
    <property type="nucleotide sequence ID" value="NZ_BMZF01000003.1"/>
</dbReference>
<evidence type="ECO:0000256" key="4">
    <source>
        <dbReference type="ARBA" id="ARBA00023136"/>
    </source>
</evidence>
<dbReference type="SUPFAM" id="SSF141322">
    <property type="entry name" value="NfeD domain-like"/>
    <property type="match status" value="1"/>
</dbReference>
<accession>A0ABQ3D1T5</accession>
<keyword evidence="2 5" id="KW-0812">Transmembrane</keyword>
<dbReference type="PANTHER" id="PTHR33507">
    <property type="entry name" value="INNER MEMBRANE PROTEIN YBBJ"/>
    <property type="match status" value="1"/>
</dbReference>
<feature type="transmembrane region" description="Helical" evidence="5">
    <location>
        <begin position="6"/>
        <end position="29"/>
    </location>
</feature>
<feature type="transmembrane region" description="Helical" evidence="5">
    <location>
        <begin position="36"/>
        <end position="54"/>
    </location>
</feature>
<keyword evidence="3 5" id="KW-1133">Transmembrane helix</keyword>
<protein>
    <recommendedName>
        <fullName evidence="6">NfeD-like C-terminal domain-containing protein</fullName>
    </recommendedName>
</protein>
<keyword evidence="8" id="KW-1185">Reference proteome</keyword>
<comment type="subcellular location">
    <subcellularLocation>
        <location evidence="1">Membrane</location>
        <topology evidence="1">Multi-pass membrane protein</topology>
    </subcellularLocation>
</comment>
<evidence type="ECO:0000256" key="5">
    <source>
        <dbReference type="SAM" id="Phobius"/>
    </source>
</evidence>
<evidence type="ECO:0000256" key="3">
    <source>
        <dbReference type="ARBA" id="ARBA00022989"/>
    </source>
</evidence>
<feature type="domain" description="NfeD-like C-terminal" evidence="6">
    <location>
        <begin position="102"/>
        <end position="156"/>
    </location>
</feature>
<evidence type="ECO:0000313" key="7">
    <source>
        <dbReference type="EMBL" id="GHA51779.1"/>
    </source>
</evidence>
<gene>
    <name evidence="7" type="ORF">GCM10008927_16570</name>
</gene>
<feature type="transmembrane region" description="Helical" evidence="5">
    <location>
        <begin position="60"/>
        <end position="82"/>
    </location>
</feature>